<dbReference type="RefSeq" id="WP_345540204.1">
    <property type="nucleotide sequence ID" value="NZ_BAABGJ010000076.1"/>
</dbReference>
<name>A0ABP8I5Q1_9BURK</name>
<accession>A0ABP8I5Q1</accession>
<gene>
    <name evidence="1" type="ORF">GCM10023165_40650</name>
</gene>
<sequence>MLSRLRCFWLARIIGALLVAAVLASCSAVKLAYNNLPELSYWWLDSYLDFDGAQMPRVRDELASLLAWHRRSELPKITALLREAQALAPGDITPRQVCDFVDRIRERLLVVAVQAEGPGTELALSLSPAQVDQLDHKYAKNNAEYRKEWLERAPARWKERRYERFLDRHEDFYGPLDAAQRELLKRQVAQSVFDPRALDRERRARQQEALALLRGFQSRRPPPAEARAAIHAYVQRVADPPPGPWREQQQALQEEGCRHLAALHNSTTPRQREQAVRRLQAYERDLGDLAAAL</sequence>
<dbReference type="EMBL" id="BAABGJ010000076">
    <property type="protein sequence ID" value="GAA4351987.1"/>
    <property type="molecule type" value="Genomic_DNA"/>
</dbReference>
<dbReference type="Proteomes" id="UP001500975">
    <property type="component" value="Unassembled WGS sequence"/>
</dbReference>
<dbReference type="Pfam" id="PF19795">
    <property type="entry name" value="DUF6279"/>
    <property type="match status" value="1"/>
</dbReference>
<proteinExistence type="predicted"/>
<evidence type="ECO:0000313" key="2">
    <source>
        <dbReference type="Proteomes" id="UP001500975"/>
    </source>
</evidence>
<protein>
    <recommendedName>
        <fullName evidence="3">Lipoprotein</fullName>
    </recommendedName>
</protein>
<keyword evidence="2" id="KW-1185">Reference proteome</keyword>
<reference evidence="2" key="1">
    <citation type="journal article" date="2019" name="Int. J. Syst. Evol. Microbiol.">
        <title>The Global Catalogue of Microorganisms (GCM) 10K type strain sequencing project: providing services to taxonomists for standard genome sequencing and annotation.</title>
        <authorList>
            <consortium name="The Broad Institute Genomics Platform"/>
            <consortium name="The Broad Institute Genome Sequencing Center for Infectious Disease"/>
            <person name="Wu L."/>
            <person name="Ma J."/>
        </authorList>
    </citation>
    <scope>NUCLEOTIDE SEQUENCE [LARGE SCALE GENOMIC DNA]</scope>
    <source>
        <strain evidence="2">JCM 17804</strain>
    </source>
</reference>
<evidence type="ECO:0008006" key="3">
    <source>
        <dbReference type="Google" id="ProtNLM"/>
    </source>
</evidence>
<comment type="caution">
    <text evidence="1">The sequence shown here is derived from an EMBL/GenBank/DDBJ whole genome shotgun (WGS) entry which is preliminary data.</text>
</comment>
<evidence type="ECO:0000313" key="1">
    <source>
        <dbReference type="EMBL" id="GAA4351987.1"/>
    </source>
</evidence>
<dbReference type="PROSITE" id="PS51257">
    <property type="entry name" value="PROKAR_LIPOPROTEIN"/>
    <property type="match status" value="1"/>
</dbReference>
<organism evidence="1 2">
    <name type="scientific">Variovorax defluvii</name>
    <dbReference type="NCBI Taxonomy" id="913761"/>
    <lineage>
        <taxon>Bacteria</taxon>
        <taxon>Pseudomonadati</taxon>
        <taxon>Pseudomonadota</taxon>
        <taxon>Betaproteobacteria</taxon>
        <taxon>Burkholderiales</taxon>
        <taxon>Comamonadaceae</taxon>
        <taxon>Variovorax</taxon>
    </lineage>
</organism>